<evidence type="ECO:0000313" key="1">
    <source>
        <dbReference type="EMBL" id="MEQ2175911.1"/>
    </source>
</evidence>
<keyword evidence="2" id="KW-1185">Reference proteome</keyword>
<dbReference type="EMBL" id="JAHRIO010052301">
    <property type="protein sequence ID" value="MEQ2175911.1"/>
    <property type="molecule type" value="Genomic_DNA"/>
</dbReference>
<gene>
    <name evidence="1" type="ORF">GOODEAATRI_022585</name>
</gene>
<proteinExistence type="predicted"/>
<name>A0ABV0NWU6_9TELE</name>
<comment type="caution">
    <text evidence="1">The sequence shown here is derived from an EMBL/GenBank/DDBJ whole genome shotgun (WGS) entry which is preliminary data.</text>
</comment>
<reference evidence="1 2" key="1">
    <citation type="submission" date="2021-06" db="EMBL/GenBank/DDBJ databases">
        <authorList>
            <person name="Palmer J.M."/>
        </authorList>
    </citation>
    <scope>NUCLEOTIDE SEQUENCE [LARGE SCALE GENOMIC DNA]</scope>
    <source>
        <strain evidence="1 2">GA_2019</strain>
        <tissue evidence="1">Muscle</tissue>
    </source>
</reference>
<accession>A0ABV0NWU6</accession>
<sequence length="130" mass="14517">MIIVKTTTRQSLCVYSVSWRTCDRLNRSFSSSLERDSERKHNESELEFGCALSALWADSTENCPTADVKEKCQVYFRLKHDGSVQPFLECLGDIWGRMALVAPTVSLPLTFPLGPLHMKNPASSSCLDGT</sequence>
<organism evidence="1 2">
    <name type="scientific">Goodea atripinnis</name>
    <dbReference type="NCBI Taxonomy" id="208336"/>
    <lineage>
        <taxon>Eukaryota</taxon>
        <taxon>Metazoa</taxon>
        <taxon>Chordata</taxon>
        <taxon>Craniata</taxon>
        <taxon>Vertebrata</taxon>
        <taxon>Euteleostomi</taxon>
        <taxon>Actinopterygii</taxon>
        <taxon>Neopterygii</taxon>
        <taxon>Teleostei</taxon>
        <taxon>Neoteleostei</taxon>
        <taxon>Acanthomorphata</taxon>
        <taxon>Ovalentaria</taxon>
        <taxon>Atherinomorphae</taxon>
        <taxon>Cyprinodontiformes</taxon>
        <taxon>Goodeidae</taxon>
        <taxon>Goodea</taxon>
    </lineage>
</organism>
<protein>
    <submittedName>
        <fullName evidence="1">Uncharacterized protein</fullName>
    </submittedName>
</protein>
<dbReference type="Proteomes" id="UP001476798">
    <property type="component" value="Unassembled WGS sequence"/>
</dbReference>
<evidence type="ECO:0000313" key="2">
    <source>
        <dbReference type="Proteomes" id="UP001476798"/>
    </source>
</evidence>